<sequence>MASAYPIVNGGARQGCYNCGQAGHIARYCPQPDRRFNGQQASTSMAIVPAPAPPPLTMPGQSGVGTVTPSYPRYSHGGGGGWLGSRVSTLEDKVGKILTKQEAEEAKEAAAREDELRKKRRQEEEELVNKKGGDTDEVKRLKAEIEDLKKKQSGPSASGASKGSDEVTQLKMQVAELLKIHNRTDTSAVGMPTGELEEILRLKREQLAMKEAADRRFSALEDLVNTLKKQKEEAEGNQELWKVEALRPGNKCGSVTIGATPAPASRVRARASPAETPSTSKRVDGMLKGVVERHQMEVDMLREARLKEVNARIESELEVERLKSALEKLEMEKKTKTNLKARLDEAAGTSTKKKEGKSQGTPMILVSEKPGKSSARRTRKRFELSVQRKELSTRRSNPLRKKLCSYVLPEPSMKMAVEKNQVTLSWR</sequence>
<keyword evidence="2" id="KW-0175">Coiled coil</keyword>
<keyword evidence="1" id="KW-0863">Zinc-finger</keyword>
<dbReference type="Pfam" id="PF00098">
    <property type="entry name" value="zf-CCHC"/>
    <property type="match status" value="1"/>
</dbReference>
<dbReference type="PROSITE" id="PS50158">
    <property type="entry name" value="ZF_CCHC"/>
    <property type="match status" value="1"/>
</dbReference>
<feature type="compositionally biased region" description="Low complexity" evidence="3">
    <location>
        <begin position="259"/>
        <end position="274"/>
    </location>
</feature>
<dbReference type="GO" id="GO:0003676">
    <property type="term" value="F:nucleic acid binding"/>
    <property type="evidence" value="ECO:0007669"/>
    <property type="project" value="InterPro"/>
</dbReference>
<evidence type="ECO:0000313" key="5">
    <source>
        <dbReference type="EMBL" id="GBG81969.1"/>
    </source>
</evidence>
<feature type="compositionally biased region" description="Basic and acidic residues" evidence="3">
    <location>
        <begin position="101"/>
        <end position="150"/>
    </location>
</feature>
<feature type="domain" description="CCHC-type" evidence="4">
    <location>
        <begin position="16"/>
        <end position="31"/>
    </location>
</feature>
<feature type="compositionally biased region" description="Low complexity" evidence="3">
    <location>
        <begin position="153"/>
        <end position="162"/>
    </location>
</feature>
<dbReference type="InterPro" id="IPR001878">
    <property type="entry name" value="Znf_CCHC"/>
</dbReference>
<organism evidence="5 6">
    <name type="scientific">Chara braunii</name>
    <name type="common">Braun's stonewort</name>
    <dbReference type="NCBI Taxonomy" id="69332"/>
    <lineage>
        <taxon>Eukaryota</taxon>
        <taxon>Viridiplantae</taxon>
        <taxon>Streptophyta</taxon>
        <taxon>Charophyceae</taxon>
        <taxon>Charales</taxon>
        <taxon>Characeae</taxon>
        <taxon>Chara</taxon>
    </lineage>
</organism>
<dbReference type="SUPFAM" id="SSF57756">
    <property type="entry name" value="Retrovirus zinc finger-like domains"/>
    <property type="match status" value="1"/>
</dbReference>
<dbReference type="Gene3D" id="4.10.60.10">
    <property type="entry name" value="Zinc finger, CCHC-type"/>
    <property type="match status" value="1"/>
</dbReference>
<evidence type="ECO:0000256" key="2">
    <source>
        <dbReference type="SAM" id="Coils"/>
    </source>
</evidence>
<keyword evidence="1" id="KW-0479">Metal-binding</keyword>
<evidence type="ECO:0000256" key="3">
    <source>
        <dbReference type="SAM" id="MobiDB-lite"/>
    </source>
</evidence>
<evidence type="ECO:0000256" key="1">
    <source>
        <dbReference type="PROSITE-ProRule" id="PRU00047"/>
    </source>
</evidence>
<dbReference type="SMART" id="SM00343">
    <property type="entry name" value="ZnF_C2HC"/>
    <property type="match status" value="1"/>
</dbReference>
<feature type="region of interest" description="Disordered" evidence="3">
    <location>
        <begin position="101"/>
        <end position="167"/>
    </location>
</feature>
<dbReference type="EMBL" id="BFEA01000392">
    <property type="protein sequence ID" value="GBG81969.1"/>
    <property type="molecule type" value="Genomic_DNA"/>
</dbReference>
<name>A0A388LI29_CHABU</name>
<protein>
    <recommendedName>
        <fullName evidence="4">CCHC-type domain-containing protein</fullName>
    </recommendedName>
</protein>
<comment type="caution">
    <text evidence="5">The sequence shown here is derived from an EMBL/GenBank/DDBJ whole genome shotgun (WGS) entry which is preliminary data.</text>
</comment>
<feature type="coiled-coil region" evidence="2">
    <location>
        <begin position="210"/>
        <end position="244"/>
    </location>
</feature>
<evidence type="ECO:0000259" key="4">
    <source>
        <dbReference type="PROSITE" id="PS50158"/>
    </source>
</evidence>
<keyword evidence="6" id="KW-1185">Reference proteome</keyword>
<keyword evidence="1" id="KW-0862">Zinc</keyword>
<dbReference type="Proteomes" id="UP000265515">
    <property type="component" value="Unassembled WGS sequence"/>
</dbReference>
<evidence type="ECO:0000313" key="6">
    <source>
        <dbReference type="Proteomes" id="UP000265515"/>
    </source>
</evidence>
<dbReference type="Gramene" id="GBG81969">
    <property type="protein sequence ID" value="GBG81969"/>
    <property type="gene ID" value="CBR_g34150"/>
</dbReference>
<feature type="region of interest" description="Disordered" evidence="3">
    <location>
        <begin position="345"/>
        <end position="381"/>
    </location>
</feature>
<dbReference type="GO" id="GO:0008270">
    <property type="term" value="F:zinc ion binding"/>
    <property type="evidence" value="ECO:0007669"/>
    <property type="project" value="UniProtKB-KW"/>
</dbReference>
<feature type="region of interest" description="Disordered" evidence="3">
    <location>
        <begin position="254"/>
        <end position="281"/>
    </location>
</feature>
<dbReference type="InterPro" id="IPR036875">
    <property type="entry name" value="Znf_CCHC_sf"/>
</dbReference>
<reference evidence="5 6" key="1">
    <citation type="journal article" date="2018" name="Cell">
        <title>The Chara Genome: Secondary Complexity and Implications for Plant Terrestrialization.</title>
        <authorList>
            <person name="Nishiyama T."/>
            <person name="Sakayama H."/>
            <person name="Vries J.D."/>
            <person name="Buschmann H."/>
            <person name="Saint-Marcoux D."/>
            <person name="Ullrich K.K."/>
            <person name="Haas F.B."/>
            <person name="Vanderstraeten L."/>
            <person name="Becker D."/>
            <person name="Lang D."/>
            <person name="Vosolsobe S."/>
            <person name="Rombauts S."/>
            <person name="Wilhelmsson P.K.I."/>
            <person name="Janitza P."/>
            <person name="Kern R."/>
            <person name="Heyl A."/>
            <person name="Rumpler F."/>
            <person name="Villalobos L.I.A.C."/>
            <person name="Clay J.M."/>
            <person name="Skokan R."/>
            <person name="Toyoda A."/>
            <person name="Suzuki Y."/>
            <person name="Kagoshima H."/>
            <person name="Schijlen E."/>
            <person name="Tajeshwar N."/>
            <person name="Catarino B."/>
            <person name="Hetherington A.J."/>
            <person name="Saltykova A."/>
            <person name="Bonnot C."/>
            <person name="Breuninger H."/>
            <person name="Symeonidi A."/>
            <person name="Radhakrishnan G.V."/>
            <person name="Van Nieuwerburgh F."/>
            <person name="Deforce D."/>
            <person name="Chang C."/>
            <person name="Karol K.G."/>
            <person name="Hedrich R."/>
            <person name="Ulvskov P."/>
            <person name="Glockner G."/>
            <person name="Delwiche C.F."/>
            <person name="Petrasek J."/>
            <person name="Van de Peer Y."/>
            <person name="Friml J."/>
            <person name="Beilby M."/>
            <person name="Dolan L."/>
            <person name="Kohara Y."/>
            <person name="Sugano S."/>
            <person name="Fujiyama A."/>
            <person name="Delaux P.-M."/>
            <person name="Quint M."/>
            <person name="TheiBen G."/>
            <person name="Hagemann M."/>
            <person name="Harholt J."/>
            <person name="Dunand C."/>
            <person name="Zachgo S."/>
            <person name="Langdale J."/>
            <person name="Maumus F."/>
            <person name="Straeten D.V.D."/>
            <person name="Gould S.B."/>
            <person name="Rensing S.A."/>
        </authorList>
    </citation>
    <scope>NUCLEOTIDE SEQUENCE [LARGE SCALE GENOMIC DNA]</scope>
    <source>
        <strain evidence="5 6">S276</strain>
    </source>
</reference>
<dbReference type="AlphaFoldDB" id="A0A388LI29"/>
<proteinExistence type="predicted"/>
<gene>
    <name evidence="5" type="ORF">CBR_g34150</name>
</gene>
<accession>A0A388LI29</accession>